<name>A0A9W4KRH1_9EURO</name>
<feature type="compositionally biased region" description="Basic and acidic residues" evidence="1">
    <location>
        <begin position="71"/>
        <end position="85"/>
    </location>
</feature>
<proteinExistence type="predicted"/>
<evidence type="ECO:0000313" key="3">
    <source>
        <dbReference type="Proteomes" id="UP001154252"/>
    </source>
</evidence>
<dbReference type="EMBL" id="CAJVRC010000903">
    <property type="protein sequence ID" value="CAG8909772.1"/>
    <property type="molecule type" value="Genomic_DNA"/>
</dbReference>
<dbReference type="AlphaFoldDB" id="A0A9W4KRH1"/>
<keyword evidence="3" id="KW-1185">Reference proteome</keyword>
<feature type="region of interest" description="Disordered" evidence="1">
    <location>
        <begin position="281"/>
        <end position="307"/>
    </location>
</feature>
<sequence length="401" mass="44415">MASLWYCCGCNFGPHNSSLYDSCIQCGRTRCARCVGEFNVTPEGSPPPNICDSCDQEHKGQAPQHAIENNKGGETDGTSRAKKDPSVPTALLRSTKYVFGFFPRRTRPTIPGTPREISLSSQPSYPAIPLQRESAEYILYSASLGSLMTHWIYEQSFCGAISSNQVQTLEAVLVEWKSTQPEILYTESNNKTSFWNSFKGILETLTGGVLDWRPFGPYRTPLVQGQTRICWECPCGDPRWVVVPQSFALKIEEYSRTNAAPPDGSNDPVYSRSLPGIAASAHGSGEGAKSQINSGQASGSNHSGSRAQCRSLENGQKLSYQLHAFLVLVNFSIFGSTHCLAQTAVHDMSDDEFFTWIRTSYYSHRGFLATWFGLYKYAHCEFFRVSSHEANTNNLVIYPAV</sequence>
<reference evidence="2" key="1">
    <citation type="submission" date="2021-07" db="EMBL/GenBank/DDBJ databases">
        <authorList>
            <person name="Branca A.L. A."/>
        </authorList>
    </citation>
    <scope>NUCLEOTIDE SEQUENCE</scope>
</reference>
<gene>
    <name evidence="2" type="ORF">PEGY_LOCUS10569</name>
</gene>
<evidence type="ECO:0000256" key="1">
    <source>
        <dbReference type="SAM" id="MobiDB-lite"/>
    </source>
</evidence>
<accession>A0A9W4KRH1</accession>
<evidence type="ECO:0000313" key="2">
    <source>
        <dbReference type="EMBL" id="CAG8909772.1"/>
    </source>
</evidence>
<dbReference type="OrthoDB" id="4351041at2759"/>
<comment type="caution">
    <text evidence="2">The sequence shown here is derived from an EMBL/GenBank/DDBJ whole genome shotgun (WGS) entry which is preliminary data.</text>
</comment>
<dbReference type="Proteomes" id="UP001154252">
    <property type="component" value="Unassembled WGS sequence"/>
</dbReference>
<organism evidence="2 3">
    <name type="scientific">Penicillium egyptiacum</name>
    <dbReference type="NCBI Taxonomy" id="1303716"/>
    <lineage>
        <taxon>Eukaryota</taxon>
        <taxon>Fungi</taxon>
        <taxon>Dikarya</taxon>
        <taxon>Ascomycota</taxon>
        <taxon>Pezizomycotina</taxon>
        <taxon>Eurotiomycetes</taxon>
        <taxon>Eurotiomycetidae</taxon>
        <taxon>Eurotiales</taxon>
        <taxon>Aspergillaceae</taxon>
        <taxon>Penicillium</taxon>
    </lineage>
</organism>
<feature type="region of interest" description="Disordered" evidence="1">
    <location>
        <begin position="62"/>
        <end position="87"/>
    </location>
</feature>
<protein>
    <submittedName>
        <fullName evidence="2">Uncharacterized protein</fullName>
    </submittedName>
</protein>
<feature type="compositionally biased region" description="Polar residues" evidence="1">
    <location>
        <begin position="290"/>
        <end position="307"/>
    </location>
</feature>